<gene>
    <name evidence="7" type="ORF">SAMN05421781_2224</name>
</gene>
<evidence type="ECO:0000256" key="4">
    <source>
        <dbReference type="ARBA" id="ARBA00022989"/>
    </source>
</evidence>
<feature type="transmembrane region" description="Helical" evidence="6">
    <location>
        <begin position="354"/>
        <end position="375"/>
    </location>
</feature>
<evidence type="ECO:0000313" key="8">
    <source>
        <dbReference type="Proteomes" id="UP000199488"/>
    </source>
</evidence>
<dbReference type="InterPro" id="IPR002797">
    <property type="entry name" value="Polysacc_synth"/>
</dbReference>
<dbReference type="OrthoDB" id="9775950at2"/>
<keyword evidence="4 6" id="KW-1133">Transmembrane helix</keyword>
<dbReference type="InterPro" id="IPR050833">
    <property type="entry name" value="Poly_Biosynth_Transport"/>
</dbReference>
<dbReference type="InterPro" id="IPR024923">
    <property type="entry name" value="PG_synth_SpoVB"/>
</dbReference>
<dbReference type="PANTHER" id="PTHR30250:SF29">
    <property type="entry name" value="POLYSACCHARIDE BIOSYNTHESIS PROTEIN C-TERMINAL DOMAIN-CONTAINING PROTEIN"/>
    <property type="match status" value="1"/>
</dbReference>
<dbReference type="RefSeq" id="WP_091615014.1">
    <property type="nucleotide sequence ID" value="NZ_FNNC01000005.1"/>
</dbReference>
<name>A0A1H2W2U9_9BACI</name>
<keyword evidence="8" id="KW-1185">Reference proteome</keyword>
<feature type="transmembrane region" description="Helical" evidence="6">
    <location>
        <begin position="474"/>
        <end position="496"/>
    </location>
</feature>
<evidence type="ECO:0000256" key="1">
    <source>
        <dbReference type="ARBA" id="ARBA00004651"/>
    </source>
</evidence>
<proteinExistence type="predicted"/>
<feature type="transmembrane region" description="Helical" evidence="6">
    <location>
        <begin position="409"/>
        <end position="430"/>
    </location>
</feature>
<feature type="transmembrane region" description="Helical" evidence="6">
    <location>
        <begin position="92"/>
        <end position="112"/>
    </location>
</feature>
<sequence>MTNDRRSFARLLKSVSLLTAAALIGKVFSAVYRIPYQNMTGDIGYYVYQQVYPFYGIAMILALYGFPAVLAGEMAQQKKASDRLETMKAAGMVLVSAGASAFMLLLLFAPVVAGAMGDEQLTPVLRMTSFVFLLVPVLSLGRGYYQGIGRMEPTALSHVVEQVCRVSFILLFAWAAVSAGEGVYDIGAGAMGASIAGAGAGALIMLLLWWSQHRRKPLPFRFRGAGKEYKTMVKKLLIPGVVACLGAMVFLFYQWIDAFTVVPGLEAYGVSGQDAKETKGVLDRAQPLLQFGTVISTALAAAVLPSLRGKEGVFLGGLALRVSLVIGGAAAVGLYTVAGFVNVMLFENRSGTELMATLAISLLFSGWIVTANAILQGADRVRMAAGAIVAGGVIKLIGNIVLIPVSGAIGAAAATIGGLAVTSLLQGMLLQKHGLISWPSRRWCICWAALLVLLGAGLWVLQLPVGSVDARTVAGMWALGLAVAGVALCLALVKGLRLFEPQEWKMVSAGGNKNEKRGTS</sequence>
<dbReference type="Pfam" id="PF01943">
    <property type="entry name" value="Polysacc_synt"/>
    <property type="match status" value="1"/>
</dbReference>
<dbReference type="Proteomes" id="UP000199488">
    <property type="component" value="Unassembled WGS sequence"/>
</dbReference>
<evidence type="ECO:0000256" key="6">
    <source>
        <dbReference type="SAM" id="Phobius"/>
    </source>
</evidence>
<feature type="transmembrane region" description="Helical" evidence="6">
    <location>
        <begin position="166"/>
        <end position="184"/>
    </location>
</feature>
<organism evidence="7 8">
    <name type="scientific">Marinococcus luteus</name>
    <dbReference type="NCBI Taxonomy" id="1122204"/>
    <lineage>
        <taxon>Bacteria</taxon>
        <taxon>Bacillati</taxon>
        <taxon>Bacillota</taxon>
        <taxon>Bacilli</taxon>
        <taxon>Bacillales</taxon>
        <taxon>Bacillaceae</taxon>
        <taxon>Marinococcus</taxon>
    </lineage>
</organism>
<feature type="transmembrane region" description="Helical" evidence="6">
    <location>
        <begin position="319"/>
        <end position="342"/>
    </location>
</feature>
<dbReference type="AlphaFoldDB" id="A0A1H2W2U9"/>
<feature type="transmembrane region" description="Helical" evidence="6">
    <location>
        <begin position="442"/>
        <end position="462"/>
    </location>
</feature>
<keyword evidence="5 6" id="KW-0472">Membrane</keyword>
<keyword evidence="2" id="KW-1003">Cell membrane</keyword>
<dbReference type="PANTHER" id="PTHR30250">
    <property type="entry name" value="PST FAMILY PREDICTED COLANIC ACID TRANSPORTER"/>
    <property type="match status" value="1"/>
</dbReference>
<protein>
    <submittedName>
        <fullName evidence="7">Polysaccharide transporter, PST family</fullName>
    </submittedName>
</protein>
<accession>A0A1H2W2U9</accession>
<feature type="transmembrane region" description="Helical" evidence="6">
    <location>
        <begin position="124"/>
        <end position="145"/>
    </location>
</feature>
<dbReference type="EMBL" id="FNNC01000005">
    <property type="protein sequence ID" value="SDW74574.1"/>
    <property type="molecule type" value="Genomic_DNA"/>
</dbReference>
<evidence type="ECO:0000256" key="5">
    <source>
        <dbReference type="ARBA" id="ARBA00023136"/>
    </source>
</evidence>
<feature type="transmembrane region" description="Helical" evidence="6">
    <location>
        <begin position="190"/>
        <end position="211"/>
    </location>
</feature>
<feature type="transmembrane region" description="Helical" evidence="6">
    <location>
        <begin position="236"/>
        <end position="256"/>
    </location>
</feature>
<evidence type="ECO:0000313" key="7">
    <source>
        <dbReference type="EMBL" id="SDW74574.1"/>
    </source>
</evidence>
<keyword evidence="3 6" id="KW-0812">Transmembrane</keyword>
<reference evidence="7 8" key="1">
    <citation type="submission" date="2016-10" db="EMBL/GenBank/DDBJ databases">
        <authorList>
            <person name="de Groot N.N."/>
        </authorList>
    </citation>
    <scope>NUCLEOTIDE SEQUENCE [LARGE SCALE GENOMIC DNA]</scope>
    <source>
        <strain evidence="7 8">DSM 23126</strain>
    </source>
</reference>
<dbReference type="GO" id="GO:0005886">
    <property type="term" value="C:plasma membrane"/>
    <property type="evidence" value="ECO:0007669"/>
    <property type="project" value="UniProtKB-SubCell"/>
</dbReference>
<feature type="transmembrane region" description="Helical" evidence="6">
    <location>
        <begin position="288"/>
        <end position="307"/>
    </location>
</feature>
<feature type="transmembrane region" description="Helical" evidence="6">
    <location>
        <begin position="53"/>
        <end position="71"/>
    </location>
</feature>
<evidence type="ECO:0000256" key="2">
    <source>
        <dbReference type="ARBA" id="ARBA00022475"/>
    </source>
</evidence>
<feature type="transmembrane region" description="Helical" evidence="6">
    <location>
        <begin position="384"/>
        <end position="403"/>
    </location>
</feature>
<comment type="subcellular location">
    <subcellularLocation>
        <location evidence="1">Cell membrane</location>
        <topology evidence="1">Multi-pass membrane protein</topology>
    </subcellularLocation>
</comment>
<dbReference type="STRING" id="1122204.SAMN05421781_2224"/>
<evidence type="ECO:0000256" key="3">
    <source>
        <dbReference type="ARBA" id="ARBA00022692"/>
    </source>
</evidence>
<dbReference type="CDD" id="cd13124">
    <property type="entry name" value="MATE_SpoVB_like"/>
    <property type="match status" value="1"/>
</dbReference>